<evidence type="ECO:0000313" key="2">
    <source>
        <dbReference type="Proteomes" id="UP001302429"/>
    </source>
</evidence>
<gene>
    <name evidence="1" type="ORF">RB602_06180</name>
</gene>
<dbReference type="Proteomes" id="UP001302429">
    <property type="component" value="Chromosome"/>
</dbReference>
<dbReference type="RefSeq" id="WP_317083909.1">
    <property type="nucleotide sequence ID" value="NZ_CP136594.1"/>
</dbReference>
<dbReference type="AlphaFoldDB" id="A0AA97FAJ2"/>
<evidence type="ECO:0000313" key="1">
    <source>
        <dbReference type="EMBL" id="WOE76297.1"/>
    </source>
</evidence>
<name>A0AA97FAJ2_9SPHN</name>
<proteinExistence type="predicted"/>
<dbReference type="EMBL" id="CP136594">
    <property type="protein sequence ID" value="WOE76297.1"/>
    <property type="molecule type" value="Genomic_DNA"/>
</dbReference>
<reference evidence="1 2" key="1">
    <citation type="submission" date="2023-10" db="EMBL/GenBank/DDBJ databases">
        <title>Complete genome sequence of a Sphingomonadaceae bacterium.</title>
        <authorList>
            <person name="Yan C."/>
        </authorList>
    </citation>
    <scope>NUCLEOTIDE SEQUENCE [LARGE SCALE GENOMIC DNA]</scope>
    <source>
        <strain evidence="1 2">SCSIO 66989</strain>
    </source>
</reference>
<organism evidence="1 2">
    <name type="scientific">Alterisphingorhabdus coralli</name>
    <dbReference type="NCBI Taxonomy" id="3071408"/>
    <lineage>
        <taxon>Bacteria</taxon>
        <taxon>Pseudomonadati</taxon>
        <taxon>Pseudomonadota</taxon>
        <taxon>Alphaproteobacteria</taxon>
        <taxon>Sphingomonadales</taxon>
        <taxon>Sphingomonadaceae</taxon>
        <taxon>Alterisphingorhabdus (ex Yan et al. 2024)</taxon>
    </lineage>
</organism>
<protein>
    <submittedName>
        <fullName evidence="1">Uncharacterized protein</fullName>
    </submittedName>
</protein>
<keyword evidence="2" id="KW-1185">Reference proteome</keyword>
<sequence length="186" mass="20817">MESKKEIFFKPWQTAFSDDELAILQVSSGQDFIQTTNRMPDDSFVRYTHGLLDHSIPELRIKAFSYCKGQVFDIDFDQVSAYRVLDEHGLVDIWEAGERPNSALFRVGGHPWTKESVLSFVMEGVDTSWMIATAFLCVEVVADCSPIISNVVDVTPEKVMIPSVSGANNKLSSIIPPGAKLKRTRD</sequence>
<accession>A0AA97FAJ2</accession>
<dbReference type="KEGG" id="acoa:RB602_06180"/>